<evidence type="ECO:0000256" key="2">
    <source>
        <dbReference type="SAM" id="Phobius"/>
    </source>
</evidence>
<keyword evidence="4" id="KW-1185">Reference proteome</keyword>
<dbReference type="Proteomes" id="UP001140949">
    <property type="component" value="Unassembled WGS sequence"/>
</dbReference>
<organism evidence="3 4">
    <name type="scientific">Iris pallida</name>
    <name type="common">Sweet iris</name>
    <dbReference type="NCBI Taxonomy" id="29817"/>
    <lineage>
        <taxon>Eukaryota</taxon>
        <taxon>Viridiplantae</taxon>
        <taxon>Streptophyta</taxon>
        <taxon>Embryophyta</taxon>
        <taxon>Tracheophyta</taxon>
        <taxon>Spermatophyta</taxon>
        <taxon>Magnoliopsida</taxon>
        <taxon>Liliopsida</taxon>
        <taxon>Asparagales</taxon>
        <taxon>Iridaceae</taxon>
        <taxon>Iridoideae</taxon>
        <taxon>Irideae</taxon>
        <taxon>Iris</taxon>
    </lineage>
</organism>
<evidence type="ECO:0000313" key="3">
    <source>
        <dbReference type="EMBL" id="KAJ6818821.1"/>
    </source>
</evidence>
<keyword evidence="2" id="KW-0812">Transmembrane</keyword>
<dbReference type="AlphaFoldDB" id="A0AAX6FS48"/>
<reference evidence="3" key="2">
    <citation type="submission" date="2023-04" db="EMBL/GenBank/DDBJ databases">
        <authorList>
            <person name="Bruccoleri R.E."/>
            <person name="Oakeley E.J."/>
            <person name="Faust A.-M."/>
            <person name="Dessus-Babus S."/>
            <person name="Altorfer M."/>
            <person name="Burckhardt D."/>
            <person name="Oertli M."/>
            <person name="Naumann U."/>
            <person name="Petersen F."/>
            <person name="Wong J."/>
        </authorList>
    </citation>
    <scope>NUCLEOTIDE SEQUENCE</scope>
    <source>
        <strain evidence="3">GSM-AAB239-AS_SAM_17_03QT</strain>
        <tissue evidence="3">Leaf</tissue>
    </source>
</reference>
<keyword evidence="2" id="KW-1133">Transmembrane helix</keyword>
<comment type="caution">
    <text evidence="3">The sequence shown here is derived from an EMBL/GenBank/DDBJ whole genome shotgun (WGS) entry which is preliminary data.</text>
</comment>
<keyword evidence="2" id="KW-0472">Membrane</keyword>
<reference evidence="3" key="1">
    <citation type="journal article" date="2023" name="GigaByte">
        <title>Genome assembly of the bearded iris, Iris pallida Lam.</title>
        <authorList>
            <person name="Bruccoleri R.E."/>
            <person name="Oakeley E.J."/>
            <person name="Faust A.M.E."/>
            <person name="Altorfer M."/>
            <person name="Dessus-Babus S."/>
            <person name="Burckhardt D."/>
            <person name="Oertli M."/>
            <person name="Naumann U."/>
            <person name="Petersen F."/>
            <person name="Wong J."/>
        </authorList>
    </citation>
    <scope>NUCLEOTIDE SEQUENCE</scope>
    <source>
        <strain evidence="3">GSM-AAB239-AS_SAM_17_03QT</strain>
    </source>
</reference>
<sequence length="141" mass="15744">MLILKPRSTLSLSLSLSLQRNPYQPSIHRQRRAQRPRSTGSESSSSSPMESLSLRAPHRRNQSQPLSKYSDVENDAGRGSSSAQDPLRLICGRGFVRLVLVSAILWMLLILAALALHLWSCHSSISFLPLFVRKIAKCSTY</sequence>
<evidence type="ECO:0000256" key="1">
    <source>
        <dbReference type="SAM" id="MobiDB-lite"/>
    </source>
</evidence>
<protein>
    <submittedName>
        <fullName evidence="3">Uncharacterized protein</fullName>
    </submittedName>
</protein>
<feature type="region of interest" description="Disordered" evidence="1">
    <location>
        <begin position="23"/>
        <end position="85"/>
    </location>
</feature>
<gene>
    <name evidence="3" type="ORF">M6B38_132045</name>
</gene>
<evidence type="ECO:0000313" key="4">
    <source>
        <dbReference type="Proteomes" id="UP001140949"/>
    </source>
</evidence>
<feature type="transmembrane region" description="Helical" evidence="2">
    <location>
        <begin position="98"/>
        <end position="119"/>
    </location>
</feature>
<dbReference type="EMBL" id="JANAVB010026948">
    <property type="protein sequence ID" value="KAJ6818821.1"/>
    <property type="molecule type" value="Genomic_DNA"/>
</dbReference>
<feature type="compositionally biased region" description="Low complexity" evidence="1">
    <location>
        <begin position="36"/>
        <end position="54"/>
    </location>
</feature>
<name>A0AAX6FS48_IRIPA</name>
<accession>A0AAX6FS48</accession>
<proteinExistence type="predicted"/>